<dbReference type="AlphaFoldDB" id="A0AAE8SHG9"/>
<comment type="caution">
    <text evidence="1">The sequence shown here is derived from an EMBL/GenBank/DDBJ whole genome shotgun (WGS) entry which is preliminary data.</text>
</comment>
<dbReference type="EMBL" id="ONZP01000180">
    <property type="protein sequence ID" value="SPJ75913.1"/>
    <property type="molecule type" value="Genomic_DNA"/>
</dbReference>
<sequence length="261" mass="29116">MDSGLITFNKCETIVRSEDPVYVTTFLRDLRRHIDATGRHTILYAGYLRALQLYGNENAFELGPKEKLNFENCRDLEICRAAARNDGYNPSDGRTSPWAGVYFSTEYITTYPGPLSTFLATVGEASSNTSESSSSDKSSQQNLIDLRMSDSSLPTVRQYKKPVALRGMSGSRVVERSDFGNTCVGGMEMVFVVTELLERVVEGDLSDEWKVAIKETLHYIGGSQNMGEFLDLMYERFPKQEEISVASTVGRRLRGIGPSLL</sequence>
<reference evidence="1" key="1">
    <citation type="submission" date="2018-03" db="EMBL/GenBank/DDBJ databases">
        <authorList>
            <person name="Guldener U."/>
        </authorList>
    </citation>
    <scope>NUCLEOTIDE SEQUENCE</scope>
</reference>
<name>A0AAE8SHG9_9HYPO</name>
<evidence type="ECO:0000313" key="2">
    <source>
        <dbReference type="Proteomes" id="UP001187734"/>
    </source>
</evidence>
<evidence type="ECO:0000313" key="1">
    <source>
        <dbReference type="EMBL" id="SPJ75913.1"/>
    </source>
</evidence>
<protein>
    <submittedName>
        <fullName evidence="1">Uncharacterized protein</fullName>
    </submittedName>
</protein>
<gene>
    <name evidence="1" type="ORF">FTOL_05644</name>
</gene>
<dbReference type="Proteomes" id="UP001187734">
    <property type="component" value="Unassembled WGS sequence"/>
</dbReference>
<organism evidence="1 2">
    <name type="scientific">Fusarium torulosum</name>
    <dbReference type="NCBI Taxonomy" id="33205"/>
    <lineage>
        <taxon>Eukaryota</taxon>
        <taxon>Fungi</taxon>
        <taxon>Dikarya</taxon>
        <taxon>Ascomycota</taxon>
        <taxon>Pezizomycotina</taxon>
        <taxon>Sordariomycetes</taxon>
        <taxon>Hypocreomycetidae</taxon>
        <taxon>Hypocreales</taxon>
        <taxon>Nectriaceae</taxon>
        <taxon>Fusarium</taxon>
    </lineage>
</organism>
<proteinExistence type="predicted"/>
<keyword evidence="2" id="KW-1185">Reference proteome</keyword>
<accession>A0AAE8SHG9</accession>